<comment type="caution">
    <text evidence="1">The sequence shown here is derived from an EMBL/GenBank/DDBJ whole genome shotgun (WGS) entry which is preliminary data.</text>
</comment>
<keyword evidence="2" id="KW-1185">Reference proteome</keyword>
<dbReference type="EMBL" id="QMDX01000019">
    <property type="protein sequence ID" value="TSD08978.1"/>
    <property type="molecule type" value="Genomic_DNA"/>
</dbReference>
<organism evidence="1 2">
    <name type="scientific">Haloglomus irregulare</name>
    <dbReference type="NCBI Taxonomy" id="2234134"/>
    <lineage>
        <taxon>Archaea</taxon>
        <taxon>Methanobacteriati</taxon>
        <taxon>Methanobacteriota</taxon>
        <taxon>Stenosarchaea group</taxon>
        <taxon>Halobacteria</taxon>
        <taxon>Halobacteriales</taxon>
        <taxon>Natronomonadaceae</taxon>
        <taxon>Haloglomus</taxon>
    </lineage>
</organism>
<dbReference type="InParanoid" id="A0A554MV04"/>
<accession>A0A554MV04</accession>
<dbReference type="RefSeq" id="WP_144263388.1">
    <property type="nucleotide sequence ID" value="NZ_QMDX01000019.1"/>
</dbReference>
<gene>
    <name evidence="1" type="ORF">DP107_17365</name>
</gene>
<evidence type="ECO:0000313" key="2">
    <source>
        <dbReference type="Proteomes" id="UP000319894"/>
    </source>
</evidence>
<dbReference type="AlphaFoldDB" id="A0A554MV04"/>
<evidence type="ECO:0000313" key="1">
    <source>
        <dbReference type="EMBL" id="TSD08978.1"/>
    </source>
</evidence>
<proteinExistence type="predicted"/>
<reference evidence="1 2" key="1">
    <citation type="submission" date="2018-06" db="EMBL/GenBank/DDBJ databases">
        <title>Natronomonas sp. F16-60 a new haloarchaeon isolated from a solar saltern of Isla Cristina, Huelva, Spain.</title>
        <authorList>
            <person name="Duran-Viseras A."/>
            <person name="Sanchez-Porro C."/>
            <person name="Ventosa A."/>
        </authorList>
    </citation>
    <scope>NUCLEOTIDE SEQUENCE [LARGE SCALE GENOMIC DNA]</scope>
    <source>
        <strain evidence="1 2">F16-60</strain>
    </source>
</reference>
<name>A0A554MV04_9EURY</name>
<sequence length="177" mass="19468">MPGDLTPSISKYPLQFNPLERVYVGPITSPPTNDWNPHYEDPEPGKRLADVAVHNSTIEDWVVSPPRTEHRIDGLELTVDGDGRFTAAGGLHYRDKCGYFGVNHLFVRGPLAAISLAYSHDPACSESEIRDGAGFWYGPISVTGCLDGDFDTLRITFLNGNTNLQDTASNNTLEFEV</sequence>
<protein>
    <submittedName>
        <fullName evidence="1">Uncharacterized protein</fullName>
    </submittedName>
</protein>
<dbReference type="Proteomes" id="UP000319894">
    <property type="component" value="Unassembled WGS sequence"/>
</dbReference>
<dbReference type="OrthoDB" id="339061at2157"/>